<organism evidence="1">
    <name type="scientific">uncultured Dysgonomonas sp</name>
    <dbReference type="NCBI Taxonomy" id="206096"/>
    <lineage>
        <taxon>Bacteria</taxon>
        <taxon>Pseudomonadati</taxon>
        <taxon>Bacteroidota</taxon>
        <taxon>Bacteroidia</taxon>
        <taxon>Bacteroidales</taxon>
        <taxon>Dysgonomonadaceae</taxon>
        <taxon>Dysgonomonas</taxon>
        <taxon>environmental samples</taxon>
    </lineage>
</organism>
<dbReference type="EMBL" id="FLUM01000003">
    <property type="protein sequence ID" value="SBW01517.1"/>
    <property type="molecule type" value="Genomic_DNA"/>
</dbReference>
<protein>
    <submittedName>
        <fullName evidence="1">Uncharacterized protein</fullName>
    </submittedName>
</protein>
<proteinExistence type="predicted"/>
<reference evidence="1" key="1">
    <citation type="submission" date="2016-04" db="EMBL/GenBank/DDBJ databases">
        <authorList>
            <person name="Evans L.H."/>
            <person name="Alamgir A."/>
            <person name="Owens N."/>
            <person name="Weber N.D."/>
            <person name="Virtaneva K."/>
            <person name="Barbian K."/>
            <person name="Babar A."/>
            <person name="Rosenke K."/>
        </authorList>
    </citation>
    <scope>NUCLEOTIDE SEQUENCE</scope>
    <source>
        <strain evidence="1">86-1</strain>
    </source>
</reference>
<evidence type="ECO:0000313" key="1">
    <source>
        <dbReference type="EMBL" id="SBW01517.1"/>
    </source>
</evidence>
<dbReference type="AlphaFoldDB" id="A0A212JQ18"/>
<gene>
    <name evidence="1" type="ORF">KL86DYS1_30003</name>
</gene>
<accession>A0A212JQ18</accession>
<name>A0A212JQ18_9BACT</name>
<sequence length="73" mass="8728">MKTNNAISQIIRRKNVVVRCINLPVKHDYSVYLKSRQSSFYVEEYLNYKSISVFLLSFILTKEIDTNQRFVHK</sequence>